<feature type="binding site" evidence="6">
    <location>
        <position position="99"/>
    </location>
    <ligand>
        <name>substrate</name>
    </ligand>
</feature>
<reference evidence="12" key="1">
    <citation type="journal article" date="2022" name="Proc. Natl. Acad. Sci. U.S.A.">
        <title>Life cycle and functional genomics of the unicellular red alga Galdieria for elucidating algal and plant evolution and industrial use.</title>
        <authorList>
            <person name="Hirooka S."/>
            <person name="Itabashi T."/>
            <person name="Ichinose T.M."/>
            <person name="Onuma R."/>
            <person name="Fujiwara T."/>
            <person name="Yamashita S."/>
            <person name="Jong L.W."/>
            <person name="Tomita R."/>
            <person name="Iwane A.H."/>
            <person name="Miyagishima S.Y."/>
        </authorList>
    </citation>
    <scope>NUCLEOTIDE SEQUENCE</scope>
    <source>
        <strain evidence="12">NBRC 102759</strain>
    </source>
</reference>
<feature type="binding site" evidence="6">
    <location>
        <position position="169"/>
    </location>
    <ligand>
        <name>substrate</name>
    </ligand>
</feature>
<dbReference type="InterPro" id="IPR036291">
    <property type="entry name" value="NAD(P)-bd_dom_sf"/>
</dbReference>
<dbReference type="InterPro" id="IPR022383">
    <property type="entry name" value="Lactate/malate_DH_C"/>
</dbReference>
<dbReference type="AlphaFoldDB" id="A0A9C7PVH3"/>
<dbReference type="InterPro" id="IPR001236">
    <property type="entry name" value="Lactate/malate_DH_N"/>
</dbReference>
<evidence type="ECO:0000256" key="5">
    <source>
        <dbReference type="PIRSR" id="PIRSR000102-1"/>
    </source>
</evidence>
<comment type="catalytic activity">
    <reaction evidence="9">
        <text>(S)-malate + NAD(+) = oxaloacetate + NADH + H(+)</text>
        <dbReference type="Rhea" id="RHEA:21432"/>
        <dbReference type="ChEBI" id="CHEBI:15378"/>
        <dbReference type="ChEBI" id="CHEBI:15589"/>
        <dbReference type="ChEBI" id="CHEBI:16452"/>
        <dbReference type="ChEBI" id="CHEBI:57540"/>
        <dbReference type="ChEBI" id="CHEBI:57945"/>
        <dbReference type="EC" id="1.1.1.37"/>
    </reaction>
</comment>
<evidence type="ECO:0000313" key="13">
    <source>
        <dbReference type="Proteomes" id="UP001061958"/>
    </source>
</evidence>
<dbReference type="InterPro" id="IPR015955">
    <property type="entry name" value="Lactate_DH/Glyco_Ohase_4_C"/>
</dbReference>
<dbReference type="InterPro" id="IPR011274">
    <property type="entry name" value="Malate_DH_NAD-dep_euk"/>
</dbReference>
<organism evidence="12 13">
    <name type="scientific">Galdieria partita</name>
    <dbReference type="NCBI Taxonomy" id="83374"/>
    <lineage>
        <taxon>Eukaryota</taxon>
        <taxon>Rhodophyta</taxon>
        <taxon>Bangiophyceae</taxon>
        <taxon>Galdieriales</taxon>
        <taxon>Galdieriaceae</taxon>
        <taxon>Galdieria</taxon>
    </lineage>
</organism>
<evidence type="ECO:0000256" key="7">
    <source>
        <dbReference type="PIRSR" id="PIRSR000102-3"/>
    </source>
</evidence>
<dbReference type="Gene3D" id="3.40.50.720">
    <property type="entry name" value="NAD(P)-binding Rossmann-like Domain"/>
    <property type="match status" value="1"/>
</dbReference>
<feature type="binding site" evidence="6">
    <location>
        <position position="138"/>
    </location>
    <ligand>
        <name>substrate</name>
    </ligand>
</feature>
<dbReference type="GO" id="GO:0030060">
    <property type="term" value="F:L-malate dehydrogenase (NAD+) activity"/>
    <property type="evidence" value="ECO:0007669"/>
    <property type="project" value="UniProtKB-EC"/>
</dbReference>
<dbReference type="SUPFAM" id="SSF56327">
    <property type="entry name" value="LDH C-terminal domain-like"/>
    <property type="match status" value="1"/>
</dbReference>
<dbReference type="SUPFAM" id="SSF51735">
    <property type="entry name" value="NAD(P)-binding Rossmann-fold domains"/>
    <property type="match status" value="1"/>
</dbReference>
<evidence type="ECO:0000256" key="6">
    <source>
        <dbReference type="PIRSR" id="PIRSR000102-2"/>
    </source>
</evidence>
<dbReference type="EMBL" id="BQMJ01000017">
    <property type="protein sequence ID" value="GJQ10682.1"/>
    <property type="molecule type" value="Genomic_DNA"/>
</dbReference>
<evidence type="ECO:0000256" key="9">
    <source>
        <dbReference type="RuleBase" id="RU003405"/>
    </source>
</evidence>
<dbReference type="GO" id="GO:0006099">
    <property type="term" value="P:tricarboxylic acid cycle"/>
    <property type="evidence" value="ECO:0007669"/>
    <property type="project" value="UniProtKB-KW"/>
</dbReference>
<evidence type="ECO:0000313" key="12">
    <source>
        <dbReference type="EMBL" id="GJQ10682.1"/>
    </source>
</evidence>
<dbReference type="FunFam" id="3.90.110.10:FF:000002">
    <property type="entry name" value="Malate dehydrogenase"/>
    <property type="match status" value="1"/>
</dbReference>
<dbReference type="Pfam" id="PF00056">
    <property type="entry name" value="Ldh_1_N"/>
    <property type="match status" value="1"/>
</dbReference>
<gene>
    <name evidence="12" type="ORF">GpartN1_g2473.t1</name>
</gene>
<dbReference type="Pfam" id="PF02866">
    <property type="entry name" value="Ldh_1_C"/>
    <property type="match status" value="1"/>
</dbReference>
<dbReference type="PANTHER" id="PTHR23382">
    <property type="entry name" value="MALATE DEHYDROGENASE"/>
    <property type="match status" value="1"/>
</dbReference>
<feature type="binding site" evidence="7">
    <location>
        <begin position="136"/>
        <end position="138"/>
    </location>
    <ligand>
        <name>NAD(+)</name>
        <dbReference type="ChEBI" id="CHEBI:57540"/>
    </ligand>
</feature>
<dbReference type="GO" id="GO:0006108">
    <property type="term" value="P:malate metabolic process"/>
    <property type="evidence" value="ECO:0007669"/>
    <property type="project" value="InterPro"/>
</dbReference>
<reference evidence="12" key="2">
    <citation type="submission" date="2022-01" db="EMBL/GenBank/DDBJ databases">
        <authorList>
            <person name="Hirooka S."/>
            <person name="Miyagishima S.Y."/>
        </authorList>
    </citation>
    <scope>NUCLEOTIDE SEQUENCE</scope>
    <source>
        <strain evidence="12">NBRC 102759</strain>
    </source>
</reference>
<protein>
    <recommendedName>
        <fullName evidence="2 9">Malate dehydrogenase</fullName>
        <ecNumber evidence="2 9">1.1.1.37</ecNumber>
    </recommendedName>
</protein>
<name>A0A9C7PVH3_9RHOD</name>
<dbReference type="EC" id="1.1.1.37" evidence="2 9"/>
<feature type="domain" description="Lactate/malate dehydrogenase C-terminal" evidence="11">
    <location>
        <begin position="163"/>
        <end position="330"/>
    </location>
</feature>
<evidence type="ECO:0000259" key="11">
    <source>
        <dbReference type="Pfam" id="PF02866"/>
    </source>
</evidence>
<accession>A0A9C7PVH3</accession>
<dbReference type="InterPro" id="IPR001252">
    <property type="entry name" value="Malate_DH_AS"/>
</dbReference>
<evidence type="ECO:0000256" key="4">
    <source>
        <dbReference type="ARBA" id="ARBA00023027"/>
    </source>
</evidence>
<dbReference type="NCBIfam" id="TIGR01759">
    <property type="entry name" value="MalateDH-SF1"/>
    <property type="match status" value="1"/>
</dbReference>
<dbReference type="FunFam" id="3.40.50.720:FF:000010">
    <property type="entry name" value="Malate dehydrogenase"/>
    <property type="match status" value="1"/>
</dbReference>
<dbReference type="Proteomes" id="UP001061958">
    <property type="component" value="Unassembled WGS sequence"/>
</dbReference>
<feature type="domain" description="Lactate/malate dehydrogenase N-terminal" evidence="10">
    <location>
        <begin position="13"/>
        <end position="159"/>
    </location>
</feature>
<feature type="binding site" evidence="6">
    <location>
        <position position="105"/>
    </location>
    <ligand>
        <name>substrate</name>
    </ligand>
</feature>
<evidence type="ECO:0000256" key="8">
    <source>
        <dbReference type="RuleBase" id="RU003369"/>
    </source>
</evidence>
<dbReference type="InterPro" id="IPR010945">
    <property type="entry name" value="Malate_DH_type2"/>
</dbReference>
<proteinExistence type="inferred from homology"/>
<evidence type="ECO:0000256" key="2">
    <source>
        <dbReference type="ARBA" id="ARBA00012995"/>
    </source>
</evidence>
<evidence type="ECO:0000256" key="3">
    <source>
        <dbReference type="ARBA" id="ARBA00023002"/>
    </source>
</evidence>
<feature type="binding site" evidence="7">
    <location>
        <position position="112"/>
    </location>
    <ligand>
        <name>NAD(+)</name>
        <dbReference type="ChEBI" id="CHEBI:57540"/>
    </ligand>
</feature>
<keyword evidence="4 7" id="KW-0520">NAD</keyword>
<dbReference type="PIRSF" id="PIRSF000102">
    <property type="entry name" value="Lac_mal_DH"/>
    <property type="match status" value="1"/>
</dbReference>
<dbReference type="Gene3D" id="3.90.110.10">
    <property type="entry name" value="Lactate dehydrogenase/glycoside hydrolase, family 4, C-terminal"/>
    <property type="match status" value="1"/>
</dbReference>
<keyword evidence="3 8" id="KW-0560">Oxidoreductase</keyword>
<evidence type="ECO:0000256" key="1">
    <source>
        <dbReference type="ARBA" id="ARBA00009613"/>
    </source>
</evidence>
<keyword evidence="9" id="KW-0816">Tricarboxylic acid cycle</keyword>
<sequence length="333" mass="36279">MAETRLFPDRPINVCVTGAAGQIAYSLLPLIAGGKVFGRHQPVSLRLLEIEAALPSLEGVVMELEDCAFPLLHSVFITSDAREAFRSCDVAVLLGAFPRKQGMERKDLLEKNAGIFKEQGEALNFEAAANVRVIVVGNPANTNAYVLKHFAPNVPEKNITALTRLDQNRAVSLVARKLGVPLSKVSDIYIWGNHSSTQYPDVLHGSVEGKGKLSDLLDKSYLEENFIPTIQKRGAAVIAARKMSSAMSAANAVCDHLHDWLLGSDSIVSMSVASDGSYGIERGTIFSFPLRCSRGGNYEIVKELQLDDFSQRYIKITAEELYAEKAEALALLS</sequence>
<dbReference type="CDD" id="cd01336">
    <property type="entry name" value="MDH_cytoplasmic_cytosolic"/>
    <property type="match status" value="1"/>
</dbReference>
<dbReference type="OrthoDB" id="4069699at2759"/>
<feature type="active site" description="Proton acceptor" evidence="5">
    <location>
        <position position="194"/>
    </location>
</feature>
<dbReference type="NCBIfam" id="NF003916">
    <property type="entry name" value="PRK05442.1"/>
    <property type="match status" value="1"/>
</dbReference>
<dbReference type="PROSITE" id="PS00068">
    <property type="entry name" value="MDH"/>
    <property type="match status" value="1"/>
</dbReference>
<comment type="similarity">
    <text evidence="1">Belongs to the LDH/MDH superfamily. MDH type 2 family.</text>
</comment>
<comment type="caution">
    <text evidence="12">The sequence shown here is derived from an EMBL/GenBank/DDBJ whole genome shotgun (WGS) entry which is preliminary data.</text>
</comment>
<evidence type="ECO:0000259" key="10">
    <source>
        <dbReference type="Pfam" id="PF00056"/>
    </source>
</evidence>
<dbReference type="InterPro" id="IPR001557">
    <property type="entry name" value="L-lactate/malate_DH"/>
</dbReference>
<keyword evidence="13" id="KW-1185">Reference proteome</keyword>